<feature type="transmembrane region" description="Helical" evidence="7">
    <location>
        <begin position="209"/>
        <end position="235"/>
    </location>
</feature>
<feature type="domain" description="ABC transmembrane type-1" evidence="8">
    <location>
        <begin position="95"/>
        <end position="274"/>
    </location>
</feature>
<evidence type="ECO:0000259" key="8">
    <source>
        <dbReference type="PROSITE" id="PS50928"/>
    </source>
</evidence>
<keyword evidence="5 7" id="KW-1133">Transmembrane helix</keyword>
<keyword evidence="10" id="KW-1185">Reference proteome</keyword>
<gene>
    <name evidence="9" type="ORF">SAMN04489812_3481</name>
</gene>
<dbReference type="PANTHER" id="PTHR47737:SF1">
    <property type="entry name" value="GLYCINE BETAINE_PROLINE BETAINE TRANSPORT SYSTEM PERMEASE PROTEIN PROW"/>
    <property type="match status" value="1"/>
</dbReference>
<dbReference type="AlphaFoldDB" id="A0A1H1W3Z8"/>
<keyword evidence="2 7" id="KW-0813">Transport</keyword>
<dbReference type="SUPFAM" id="SSF161098">
    <property type="entry name" value="MetI-like"/>
    <property type="match status" value="1"/>
</dbReference>
<evidence type="ECO:0000313" key="9">
    <source>
        <dbReference type="EMBL" id="SDS91783.1"/>
    </source>
</evidence>
<dbReference type="OrthoDB" id="9815258at2"/>
<evidence type="ECO:0000256" key="2">
    <source>
        <dbReference type="ARBA" id="ARBA00022448"/>
    </source>
</evidence>
<dbReference type="Gene3D" id="1.10.3720.10">
    <property type="entry name" value="MetI-like"/>
    <property type="match status" value="1"/>
</dbReference>
<feature type="transmembrane region" description="Helical" evidence="7">
    <location>
        <begin position="21"/>
        <end position="44"/>
    </location>
</feature>
<dbReference type="GO" id="GO:0043190">
    <property type="term" value="C:ATP-binding cassette (ABC) transporter complex"/>
    <property type="evidence" value="ECO:0007669"/>
    <property type="project" value="TreeGrafter"/>
</dbReference>
<evidence type="ECO:0000256" key="1">
    <source>
        <dbReference type="ARBA" id="ARBA00004141"/>
    </source>
</evidence>
<feature type="transmembrane region" description="Helical" evidence="7">
    <location>
        <begin position="255"/>
        <end position="274"/>
    </location>
</feature>
<dbReference type="GO" id="GO:0031460">
    <property type="term" value="P:glycine betaine transport"/>
    <property type="evidence" value="ECO:0007669"/>
    <property type="project" value="TreeGrafter"/>
</dbReference>
<evidence type="ECO:0000256" key="5">
    <source>
        <dbReference type="ARBA" id="ARBA00022989"/>
    </source>
</evidence>
<dbReference type="Proteomes" id="UP000199103">
    <property type="component" value="Chromosome I"/>
</dbReference>
<feature type="transmembrane region" description="Helical" evidence="7">
    <location>
        <begin position="98"/>
        <end position="122"/>
    </location>
</feature>
<proteinExistence type="inferred from homology"/>
<dbReference type="GO" id="GO:0015226">
    <property type="term" value="F:carnitine transmembrane transporter activity"/>
    <property type="evidence" value="ECO:0007669"/>
    <property type="project" value="TreeGrafter"/>
</dbReference>
<feature type="transmembrane region" description="Helical" evidence="7">
    <location>
        <begin position="142"/>
        <end position="167"/>
    </location>
</feature>
<protein>
    <submittedName>
        <fullName evidence="9">Glycine betaine/proline transport system permease protein</fullName>
    </submittedName>
</protein>
<evidence type="ECO:0000256" key="4">
    <source>
        <dbReference type="ARBA" id="ARBA00022692"/>
    </source>
</evidence>
<dbReference type="PROSITE" id="PS50928">
    <property type="entry name" value="ABC_TM1"/>
    <property type="match status" value="1"/>
</dbReference>
<keyword evidence="6 7" id="KW-0472">Membrane</keyword>
<dbReference type="InterPro" id="IPR035906">
    <property type="entry name" value="MetI-like_sf"/>
</dbReference>
<comment type="subcellular location">
    <subcellularLocation>
        <location evidence="7">Cell membrane</location>
        <topology evidence="7">Multi-pass membrane protein</topology>
    </subcellularLocation>
    <subcellularLocation>
        <location evidence="1">Membrane</location>
        <topology evidence="1">Multi-pass membrane protein</topology>
    </subcellularLocation>
</comment>
<organism evidence="9 10">
    <name type="scientific">Microlunatus soli</name>
    <dbReference type="NCBI Taxonomy" id="630515"/>
    <lineage>
        <taxon>Bacteria</taxon>
        <taxon>Bacillati</taxon>
        <taxon>Actinomycetota</taxon>
        <taxon>Actinomycetes</taxon>
        <taxon>Propionibacteriales</taxon>
        <taxon>Propionibacteriaceae</taxon>
        <taxon>Microlunatus</taxon>
    </lineage>
</organism>
<evidence type="ECO:0000313" key="10">
    <source>
        <dbReference type="Proteomes" id="UP000199103"/>
    </source>
</evidence>
<evidence type="ECO:0000256" key="3">
    <source>
        <dbReference type="ARBA" id="ARBA00022475"/>
    </source>
</evidence>
<reference evidence="9 10" key="1">
    <citation type="submission" date="2016-10" db="EMBL/GenBank/DDBJ databases">
        <authorList>
            <person name="de Groot N.N."/>
        </authorList>
    </citation>
    <scope>NUCLEOTIDE SEQUENCE [LARGE SCALE GENOMIC DNA]</scope>
    <source>
        <strain evidence="9 10">DSM 21800</strain>
    </source>
</reference>
<comment type="similarity">
    <text evidence="7">Belongs to the binding-protein-dependent transport system permease family.</text>
</comment>
<keyword evidence="3" id="KW-1003">Cell membrane</keyword>
<dbReference type="Pfam" id="PF00528">
    <property type="entry name" value="BPD_transp_1"/>
    <property type="match status" value="1"/>
</dbReference>
<dbReference type="PANTHER" id="PTHR47737">
    <property type="entry name" value="GLYCINE BETAINE/PROLINE BETAINE TRANSPORT SYSTEM PERMEASE PROTEIN PROW"/>
    <property type="match status" value="1"/>
</dbReference>
<accession>A0A1H1W3Z8</accession>
<dbReference type="CDD" id="cd06261">
    <property type="entry name" value="TM_PBP2"/>
    <property type="match status" value="1"/>
</dbReference>
<feature type="transmembrane region" description="Helical" evidence="7">
    <location>
        <begin position="56"/>
        <end position="86"/>
    </location>
</feature>
<dbReference type="RefSeq" id="WP_091526768.1">
    <property type="nucleotide sequence ID" value="NZ_LT629772.1"/>
</dbReference>
<dbReference type="GO" id="GO:0015871">
    <property type="term" value="P:choline transport"/>
    <property type="evidence" value="ECO:0007669"/>
    <property type="project" value="TreeGrafter"/>
</dbReference>
<dbReference type="GO" id="GO:0005275">
    <property type="term" value="F:amine transmembrane transporter activity"/>
    <property type="evidence" value="ECO:0007669"/>
    <property type="project" value="TreeGrafter"/>
</dbReference>
<dbReference type="EMBL" id="LT629772">
    <property type="protein sequence ID" value="SDS91783.1"/>
    <property type="molecule type" value="Genomic_DNA"/>
</dbReference>
<keyword evidence="4 7" id="KW-0812">Transmembrane</keyword>
<dbReference type="FunFam" id="1.10.3720.10:FF:000001">
    <property type="entry name" value="Glycine betaine ABC transporter, permease"/>
    <property type="match status" value="1"/>
</dbReference>
<evidence type="ECO:0000256" key="6">
    <source>
        <dbReference type="ARBA" id="ARBA00023136"/>
    </source>
</evidence>
<dbReference type="STRING" id="630515.SAMN04489812_3481"/>
<dbReference type="InterPro" id="IPR000515">
    <property type="entry name" value="MetI-like"/>
</dbReference>
<name>A0A1H1W3Z8_9ACTN</name>
<sequence>MGIFQWILNPNVPLGDWAESLFDWLLANASGFFDVIKAIIGALYSALDFVLASPPYWIMILIFAAIAFFASGWRLAVFTVIGFWLIRSFDLWPHAMDTLALVIVAVVIALVISIPLGILAARNKCVSGVVRPVMDLMQTTPTMVYLIPAIIFFGIGSVPGAVATVVFSLPPGVRLTELAIRQVDQEVVEAGQAFGSSSGRILRQIQIPLAMPTIMAGVNQVIMLALSMVVIAGMAGAEGLGKDVNESLQQLDTPLGVEAGLGVVIIAVFLDRVTSAAGQGRRGKADAG</sequence>
<evidence type="ECO:0000256" key="7">
    <source>
        <dbReference type="RuleBase" id="RU363032"/>
    </source>
</evidence>